<dbReference type="GO" id="GO:0005737">
    <property type="term" value="C:cytoplasm"/>
    <property type="evidence" value="ECO:0007669"/>
    <property type="project" value="UniProtKB-SubCell"/>
</dbReference>
<reference evidence="12 13" key="1">
    <citation type="submission" date="2016-11" db="EMBL/GenBank/DDBJ databases">
        <authorList>
            <person name="Jaros S."/>
            <person name="Januszkiewicz K."/>
            <person name="Wedrychowicz H."/>
        </authorList>
    </citation>
    <scope>NUCLEOTIDE SEQUENCE [LARGE SCALE GENOMIC DNA]</scope>
    <source>
        <strain evidence="12 13">DSM 21758</strain>
    </source>
</reference>
<protein>
    <recommendedName>
        <fullName evidence="4">prolyl aminopeptidase</fullName>
        <ecNumber evidence="4">3.4.11.5</ecNumber>
    </recommendedName>
    <alternativeName>
        <fullName evidence="9">Prolyl aminopeptidase</fullName>
    </alternativeName>
</protein>
<evidence type="ECO:0000256" key="9">
    <source>
        <dbReference type="ARBA" id="ARBA00029605"/>
    </source>
</evidence>
<dbReference type="RefSeq" id="WP_084108516.1">
    <property type="nucleotide sequence ID" value="NZ_FQZB01000007.1"/>
</dbReference>
<dbReference type="InterPro" id="IPR005944">
    <property type="entry name" value="Pro_iminopeptidase"/>
</dbReference>
<evidence type="ECO:0000256" key="1">
    <source>
        <dbReference type="ARBA" id="ARBA00001585"/>
    </source>
</evidence>
<dbReference type="EC" id="3.4.11.5" evidence="4"/>
<keyword evidence="10" id="KW-0472">Membrane</keyword>
<dbReference type="PANTHER" id="PTHR43722:SF1">
    <property type="entry name" value="PROLINE IMINOPEPTIDASE"/>
    <property type="match status" value="1"/>
</dbReference>
<keyword evidence="10" id="KW-0812">Transmembrane</keyword>
<feature type="transmembrane region" description="Helical" evidence="10">
    <location>
        <begin position="103"/>
        <end position="124"/>
    </location>
</feature>
<dbReference type="PRINTS" id="PR00793">
    <property type="entry name" value="PROAMNOPTASE"/>
</dbReference>
<dbReference type="GO" id="GO:0004177">
    <property type="term" value="F:aminopeptidase activity"/>
    <property type="evidence" value="ECO:0007669"/>
    <property type="project" value="UniProtKB-KW"/>
</dbReference>
<evidence type="ECO:0000256" key="10">
    <source>
        <dbReference type="SAM" id="Phobius"/>
    </source>
</evidence>
<gene>
    <name evidence="12" type="ORF">SAMN02745163_01608</name>
</gene>
<evidence type="ECO:0000256" key="2">
    <source>
        <dbReference type="ARBA" id="ARBA00004496"/>
    </source>
</evidence>
<dbReference type="AlphaFoldDB" id="A0A1M6HX04"/>
<keyword evidence="7" id="KW-0645">Protease</keyword>
<evidence type="ECO:0000256" key="8">
    <source>
        <dbReference type="ARBA" id="ARBA00022801"/>
    </source>
</evidence>
<dbReference type="OrthoDB" id="53505at2"/>
<name>A0A1M6HX04_9CLOT</name>
<dbReference type="InterPro" id="IPR000073">
    <property type="entry name" value="AB_hydrolase_1"/>
</dbReference>
<keyword evidence="6" id="KW-0963">Cytoplasm</keyword>
<evidence type="ECO:0000256" key="5">
    <source>
        <dbReference type="ARBA" id="ARBA00022438"/>
    </source>
</evidence>
<keyword evidence="8" id="KW-0378">Hydrolase</keyword>
<keyword evidence="5" id="KW-0031">Aminopeptidase</keyword>
<evidence type="ECO:0000256" key="3">
    <source>
        <dbReference type="ARBA" id="ARBA00010088"/>
    </source>
</evidence>
<dbReference type="SUPFAM" id="SSF53474">
    <property type="entry name" value="alpha/beta-Hydrolases"/>
    <property type="match status" value="1"/>
</dbReference>
<proteinExistence type="inferred from homology"/>
<dbReference type="GO" id="GO:0006508">
    <property type="term" value="P:proteolysis"/>
    <property type="evidence" value="ECO:0007669"/>
    <property type="project" value="UniProtKB-KW"/>
</dbReference>
<evidence type="ECO:0000259" key="11">
    <source>
        <dbReference type="Pfam" id="PF00561"/>
    </source>
</evidence>
<comment type="similarity">
    <text evidence="3">Belongs to the peptidase S33 family.</text>
</comment>
<keyword evidence="13" id="KW-1185">Reference proteome</keyword>
<accession>A0A1M6HX04</accession>
<dbReference type="Pfam" id="PF00561">
    <property type="entry name" value="Abhydrolase_1"/>
    <property type="match status" value="1"/>
</dbReference>
<comment type="catalytic activity">
    <reaction evidence="1">
        <text>Release of N-terminal proline from a peptide.</text>
        <dbReference type="EC" id="3.4.11.5"/>
    </reaction>
</comment>
<evidence type="ECO:0000256" key="4">
    <source>
        <dbReference type="ARBA" id="ARBA00012568"/>
    </source>
</evidence>
<feature type="domain" description="AB hydrolase-1" evidence="11">
    <location>
        <begin position="165"/>
        <end position="431"/>
    </location>
</feature>
<evidence type="ECO:0000313" key="12">
    <source>
        <dbReference type="EMBL" id="SHJ26594.1"/>
    </source>
</evidence>
<feature type="transmembrane region" description="Helical" evidence="10">
    <location>
        <begin position="21"/>
        <end position="43"/>
    </location>
</feature>
<sequence>MEAGVKENTNKQKRNYCIRKWIYVFISAIITITIYIALIRPHLTNTMIAVKIELAIAGVLIIAFIISIIIILITLIFTAVTALRKKKRYRIKIWGARLKKQTIFLLITTVLIGLATVGSQQLVYTPAILGADGKVIPNSIAKLEKVNINGKNEWISIRGKSTDKPLLLFLAGGPGGTQMAATRDKLKDLEEHFIVVNWDQPGSGKSYNAVSSHTELSTERYVSDAYELTKYLCKKFNKDKIYVVGESWGSALGILLAQKHPELFYAFIGTGQMVDFKETEKLDYNFVLKLAKERNDNKLIKKLETQGPPPYYEENALMKQKNYLMYITNYMVKNPAISNSNYNTFSDIAGPEYGLYDKVNYFRGLVKSMNNFYPKLYDVDFRKQAKKIDVPVYFFEGRHDVNAPTELAEEYYNLLNAPSKKNIWFEHSGHDVWRNEPEKFIDTLVNIVLKETGNKVVVR</sequence>
<evidence type="ECO:0000313" key="13">
    <source>
        <dbReference type="Proteomes" id="UP000184310"/>
    </source>
</evidence>
<feature type="transmembrane region" description="Helical" evidence="10">
    <location>
        <begin position="55"/>
        <end position="83"/>
    </location>
</feature>
<dbReference type="STRING" id="1121302.SAMN02745163_01608"/>
<dbReference type="EMBL" id="FQZB01000007">
    <property type="protein sequence ID" value="SHJ26594.1"/>
    <property type="molecule type" value="Genomic_DNA"/>
</dbReference>
<organism evidence="12 13">
    <name type="scientific">Clostridium cavendishii DSM 21758</name>
    <dbReference type="NCBI Taxonomy" id="1121302"/>
    <lineage>
        <taxon>Bacteria</taxon>
        <taxon>Bacillati</taxon>
        <taxon>Bacillota</taxon>
        <taxon>Clostridia</taxon>
        <taxon>Eubacteriales</taxon>
        <taxon>Clostridiaceae</taxon>
        <taxon>Clostridium</taxon>
    </lineage>
</organism>
<dbReference type="PANTHER" id="PTHR43722">
    <property type="entry name" value="PROLINE IMINOPEPTIDASE"/>
    <property type="match status" value="1"/>
</dbReference>
<comment type="subcellular location">
    <subcellularLocation>
        <location evidence="2">Cytoplasm</location>
    </subcellularLocation>
</comment>
<evidence type="ECO:0000256" key="7">
    <source>
        <dbReference type="ARBA" id="ARBA00022670"/>
    </source>
</evidence>
<dbReference type="Gene3D" id="3.40.50.1820">
    <property type="entry name" value="alpha/beta hydrolase"/>
    <property type="match status" value="1"/>
</dbReference>
<keyword evidence="10" id="KW-1133">Transmembrane helix</keyword>
<evidence type="ECO:0000256" key="6">
    <source>
        <dbReference type="ARBA" id="ARBA00022490"/>
    </source>
</evidence>
<dbReference type="InterPro" id="IPR002410">
    <property type="entry name" value="Peptidase_S33"/>
</dbReference>
<dbReference type="InterPro" id="IPR029058">
    <property type="entry name" value="AB_hydrolase_fold"/>
</dbReference>
<dbReference type="Proteomes" id="UP000184310">
    <property type="component" value="Unassembled WGS sequence"/>
</dbReference>